<dbReference type="Proteomes" id="UP000287651">
    <property type="component" value="Unassembled WGS sequence"/>
</dbReference>
<evidence type="ECO:0000313" key="2">
    <source>
        <dbReference type="Proteomes" id="UP000287651"/>
    </source>
</evidence>
<evidence type="ECO:0000313" key="1">
    <source>
        <dbReference type="EMBL" id="RRT59015.1"/>
    </source>
</evidence>
<comment type="caution">
    <text evidence="1">The sequence shown here is derived from an EMBL/GenBank/DDBJ whole genome shotgun (WGS) entry which is preliminary data.</text>
</comment>
<dbReference type="AlphaFoldDB" id="A0A426Z4V5"/>
<reference evidence="1 2" key="1">
    <citation type="journal article" date="2014" name="Agronomy (Basel)">
        <title>A Draft Genome Sequence for Ensete ventricosum, the Drought-Tolerant Tree Against Hunger.</title>
        <authorList>
            <person name="Harrison J."/>
            <person name="Moore K.A."/>
            <person name="Paszkiewicz K."/>
            <person name="Jones T."/>
            <person name="Grant M."/>
            <person name="Ambacheew D."/>
            <person name="Muzemil S."/>
            <person name="Studholme D.J."/>
        </authorList>
    </citation>
    <scope>NUCLEOTIDE SEQUENCE [LARGE SCALE GENOMIC DNA]</scope>
</reference>
<organism evidence="1 2">
    <name type="scientific">Ensete ventricosum</name>
    <name type="common">Abyssinian banana</name>
    <name type="synonym">Musa ensete</name>
    <dbReference type="NCBI Taxonomy" id="4639"/>
    <lineage>
        <taxon>Eukaryota</taxon>
        <taxon>Viridiplantae</taxon>
        <taxon>Streptophyta</taxon>
        <taxon>Embryophyta</taxon>
        <taxon>Tracheophyta</taxon>
        <taxon>Spermatophyta</taxon>
        <taxon>Magnoliopsida</taxon>
        <taxon>Liliopsida</taxon>
        <taxon>Zingiberales</taxon>
        <taxon>Musaceae</taxon>
        <taxon>Ensete</taxon>
    </lineage>
</organism>
<name>A0A426Z4V5_ENSVE</name>
<gene>
    <name evidence="1" type="ORF">B296_00037803</name>
</gene>
<dbReference type="EMBL" id="AMZH03008408">
    <property type="protein sequence ID" value="RRT59015.1"/>
    <property type="molecule type" value="Genomic_DNA"/>
</dbReference>
<sequence>PPPTDDDPPASFLEKVVPVVLQLSLSAGMVASVDPTGRNHGHELAFKLYHLAVLTIYGFDITLGICPHCVLCSDRQTMDPSSRHLSHLWGFCSLIRHHRPRYRDKPSALRGSGHYQ</sequence>
<proteinExistence type="predicted"/>
<accession>A0A426Z4V5</accession>
<feature type="non-terminal residue" evidence="1">
    <location>
        <position position="1"/>
    </location>
</feature>
<protein>
    <submittedName>
        <fullName evidence="1">Uncharacterized protein</fullName>
    </submittedName>
</protein>